<proteinExistence type="predicted"/>
<gene>
    <name evidence="1" type="ORF">ETQ85_09930</name>
</gene>
<comment type="caution">
    <text evidence="1">The sequence shown here is derived from an EMBL/GenBank/DDBJ whole genome shotgun (WGS) entry which is preliminary data.</text>
</comment>
<dbReference type="Pfam" id="PF06821">
    <property type="entry name" value="Ser_hydrolase"/>
    <property type="match status" value="1"/>
</dbReference>
<dbReference type="SUPFAM" id="SSF53474">
    <property type="entry name" value="alpha/beta-Hydrolases"/>
    <property type="match status" value="1"/>
</dbReference>
<dbReference type="EMBL" id="SDKK01000008">
    <property type="protein sequence ID" value="TYC58959.1"/>
    <property type="molecule type" value="Genomic_DNA"/>
</dbReference>
<sequence>MQHTTLIVPGFHGSEPQHWQSWLETQLPCTRRVGGIDWERPQLAHWANAVGDAIDHSPGPVWLVAHSFGCLAAVVAAANRPGRVAGLMLVAPADPERFTPHGLRNENSHPEQDSVASWIPRQPLGVSGIVVASTNDPWVRLSSAAYWADRWGCQLEEIGPAGHINVDSGHGPWPRGLEILLALQAAGQDLPLGQLDDIRPGRRSA</sequence>
<reference evidence="1 2" key="1">
    <citation type="submission" date="2019-01" db="EMBL/GenBank/DDBJ databases">
        <title>Zoogloea oleivorans genome sequencing and assembly.</title>
        <authorList>
            <person name="Tancsics A."/>
            <person name="Farkas M."/>
            <person name="Kriszt B."/>
            <person name="Maroti G."/>
            <person name="Horvath B."/>
        </authorList>
    </citation>
    <scope>NUCLEOTIDE SEQUENCE [LARGE SCALE GENOMIC DNA]</scope>
    <source>
        <strain evidence="1 2">Buc</strain>
    </source>
</reference>
<dbReference type="Gene3D" id="3.40.50.1820">
    <property type="entry name" value="alpha/beta hydrolase"/>
    <property type="match status" value="1"/>
</dbReference>
<keyword evidence="2" id="KW-1185">Reference proteome</keyword>
<dbReference type="InterPro" id="IPR029058">
    <property type="entry name" value="AB_hydrolase_fold"/>
</dbReference>
<accession>A0A6C2CZM1</accession>
<evidence type="ECO:0000313" key="1">
    <source>
        <dbReference type="EMBL" id="TYC58959.1"/>
    </source>
</evidence>
<dbReference type="OrthoDB" id="9804993at2"/>
<dbReference type="AlphaFoldDB" id="A0A6C2CZM1"/>
<name>A0A6C2CZM1_9RHOO</name>
<keyword evidence="1" id="KW-0378">Hydrolase</keyword>
<dbReference type="Proteomes" id="UP000389128">
    <property type="component" value="Unassembled WGS sequence"/>
</dbReference>
<evidence type="ECO:0000313" key="2">
    <source>
        <dbReference type="Proteomes" id="UP000389128"/>
    </source>
</evidence>
<dbReference type="GO" id="GO:0016787">
    <property type="term" value="F:hydrolase activity"/>
    <property type="evidence" value="ECO:0007669"/>
    <property type="project" value="UniProtKB-KW"/>
</dbReference>
<organism evidence="1 2">
    <name type="scientific">Zoogloea oleivorans</name>
    <dbReference type="NCBI Taxonomy" id="1552750"/>
    <lineage>
        <taxon>Bacteria</taxon>
        <taxon>Pseudomonadati</taxon>
        <taxon>Pseudomonadota</taxon>
        <taxon>Betaproteobacteria</taxon>
        <taxon>Rhodocyclales</taxon>
        <taxon>Zoogloeaceae</taxon>
        <taxon>Zoogloea</taxon>
    </lineage>
</organism>
<dbReference type="InterPro" id="IPR010662">
    <property type="entry name" value="RBBP9/YdeN"/>
</dbReference>
<protein>
    <submittedName>
        <fullName evidence="1">Alpha/beta hydrolase</fullName>
    </submittedName>
</protein>